<dbReference type="InterPro" id="IPR036676">
    <property type="entry name" value="PurM-like_C_sf"/>
</dbReference>
<dbReference type="InterPro" id="IPR010918">
    <property type="entry name" value="PurM-like_C_dom"/>
</dbReference>
<dbReference type="Proteomes" id="UP000190911">
    <property type="component" value="Chromosome I"/>
</dbReference>
<evidence type="ECO:0000256" key="5">
    <source>
        <dbReference type="ARBA" id="ARBA00022598"/>
    </source>
</evidence>
<evidence type="ECO:0000256" key="13">
    <source>
        <dbReference type="HAMAP-Rule" id="MF_00741"/>
    </source>
</evidence>
<evidence type="ECO:0000256" key="12">
    <source>
        <dbReference type="ARBA" id="ARBA00049057"/>
    </source>
</evidence>
<keyword evidence="7 13" id="KW-0658">Purine biosynthesis</keyword>
<comment type="subcellular location">
    <subcellularLocation>
        <location evidence="13">Cytoplasm</location>
    </subcellularLocation>
</comment>
<dbReference type="Gene3D" id="3.30.1330.10">
    <property type="entry name" value="PurM-like, N-terminal domain"/>
    <property type="match status" value="1"/>
</dbReference>
<keyword evidence="5 13" id="KW-0436">Ligase</keyword>
<comment type="similarity">
    <text evidence="2 13">Belongs to the AIR synthase family.</text>
</comment>
<gene>
    <name evidence="13" type="primary">purM</name>
    <name evidence="16" type="ORF">SAMN05878437_0502</name>
</gene>
<dbReference type="GO" id="GO:0004641">
    <property type="term" value="F:phosphoribosylformylglycinamidine cyclo-ligase activity"/>
    <property type="evidence" value="ECO:0007669"/>
    <property type="project" value="UniProtKB-UniRule"/>
</dbReference>
<dbReference type="EMBL" id="LT670847">
    <property type="protein sequence ID" value="SHL96241.1"/>
    <property type="molecule type" value="Genomic_DNA"/>
</dbReference>
<dbReference type="UniPathway" id="UPA00074">
    <property type="reaction ID" value="UER00129"/>
</dbReference>
<proteinExistence type="inferred from homology"/>
<organism evidence="16 17">
    <name type="scientific">Vreelandella subglaciescola</name>
    <dbReference type="NCBI Taxonomy" id="29571"/>
    <lineage>
        <taxon>Bacteria</taxon>
        <taxon>Pseudomonadati</taxon>
        <taxon>Pseudomonadota</taxon>
        <taxon>Gammaproteobacteria</taxon>
        <taxon>Oceanospirillales</taxon>
        <taxon>Halomonadaceae</taxon>
        <taxon>Vreelandella</taxon>
    </lineage>
</organism>
<dbReference type="SUPFAM" id="SSF56042">
    <property type="entry name" value="PurM C-terminal domain-like"/>
    <property type="match status" value="1"/>
</dbReference>
<evidence type="ECO:0000256" key="9">
    <source>
        <dbReference type="ARBA" id="ARBA00031908"/>
    </source>
</evidence>
<dbReference type="InterPro" id="IPR036921">
    <property type="entry name" value="PurM-like_N_sf"/>
</dbReference>
<feature type="domain" description="PurM-like C-terminal" evidence="15">
    <location>
        <begin position="184"/>
        <end position="347"/>
    </location>
</feature>
<name>A0A1M7EWY1_9GAMM</name>
<dbReference type="NCBIfam" id="TIGR00878">
    <property type="entry name" value="purM"/>
    <property type="match status" value="1"/>
</dbReference>
<dbReference type="RefSeq" id="WP_079551020.1">
    <property type="nucleotide sequence ID" value="NZ_LT670847.1"/>
</dbReference>
<dbReference type="GO" id="GO:0046084">
    <property type="term" value="P:adenine biosynthetic process"/>
    <property type="evidence" value="ECO:0007669"/>
    <property type="project" value="TreeGrafter"/>
</dbReference>
<dbReference type="FunFam" id="3.30.1330.10:FF:000001">
    <property type="entry name" value="Phosphoribosylformylglycinamidine cyclo-ligase"/>
    <property type="match status" value="1"/>
</dbReference>
<evidence type="ECO:0000256" key="2">
    <source>
        <dbReference type="ARBA" id="ARBA00010280"/>
    </source>
</evidence>
<comment type="catalytic activity">
    <reaction evidence="12 13">
        <text>2-formamido-N(1)-(5-O-phospho-beta-D-ribosyl)acetamidine + ATP = 5-amino-1-(5-phospho-beta-D-ribosyl)imidazole + ADP + phosphate + H(+)</text>
        <dbReference type="Rhea" id="RHEA:23032"/>
        <dbReference type="ChEBI" id="CHEBI:15378"/>
        <dbReference type="ChEBI" id="CHEBI:30616"/>
        <dbReference type="ChEBI" id="CHEBI:43474"/>
        <dbReference type="ChEBI" id="CHEBI:137981"/>
        <dbReference type="ChEBI" id="CHEBI:147287"/>
        <dbReference type="ChEBI" id="CHEBI:456216"/>
        <dbReference type="EC" id="6.3.3.1"/>
    </reaction>
</comment>
<evidence type="ECO:0000256" key="3">
    <source>
        <dbReference type="ARBA" id="ARBA00013047"/>
    </source>
</evidence>
<evidence type="ECO:0000259" key="15">
    <source>
        <dbReference type="Pfam" id="PF02769"/>
    </source>
</evidence>
<comment type="pathway">
    <text evidence="1 13">Purine metabolism; IMP biosynthesis via de novo pathway; 5-amino-1-(5-phospho-D-ribosyl)imidazole from N(2)-formyl-N(1)-(5-phospho-D-ribosyl)glycinamide: step 2/2.</text>
</comment>
<dbReference type="EC" id="6.3.3.1" evidence="3 13"/>
<evidence type="ECO:0000256" key="1">
    <source>
        <dbReference type="ARBA" id="ARBA00004686"/>
    </source>
</evidence>
<dbReference type="FunCoup" id="A0A1M7EWY1">
    <property type="interactions" value="559"/>
</dbReference>
<feature type="domain" description="PurM-like N-terminal" evidence="14">
    <location>
        <begin position="66"/>
        <end position="171"/>
    </location>
</feature>
<dbReference type="GO" id="GO:0005524">
    <property type="term" value="F:ATP binding"/>
    <property type="evidence" value="ECO:0007669"/>
    <property type="project" value="UniProtKB-KW"/>
</dbReference>
<dbReference type="InParanoid" id="A0A1M7EWY1"/>
<keyword evidence="8 13" id="KW-0067">ATP-binding</keyword>
<dbReference type="InterPro" id="IPR004733">
    <property type="entry name" value="PurM_cligase"/>
</dbReference>
<protein>
    <recommendedName>
        <fullName evidence="4 13">Phosphoribosylformylglycinamidine cyclo-ligase</fullName>
        <ecNumber evidence="3 13">6.3.3.1</ecNumber>
    </recommendedName>
    <alternativeName>
        <fullName evidence="10 13">AIR synthase</fullName>
    </alternativeName>
    <alternativeName>
        <fullName evidence="11 13">AIRS</fullName>
    </alternativeName>
    <alternativeName>
        <fullName evidence="9 13">Phosphoribosyl-aminoimidazole synthetase</fullName>
    </alternativeName>
</protein>
<keyword evidence="6 13" id="KW-0547">Nucleotide-binding</keyword>
<dbReference type="HAMAP" id="MF_00741">
    <property type="entry name" value="AIRS"/>
    <property type="match status" value="1"/>
</dbReference>
<keyword evidence="13" id="KW-0963">Cytoplasm</keyword>
<dbReference type="InterPro" id="IPR016188">
    <property type="entry name" value="PurM-like_N"/>
</dbReference>
<evidence type="ECO:0000256" key="6">
    <source>
        <dbReference type="ARBA" id="ARBA00022741"/>
    </source>
</evidence>
<dbReference type="AlphaFoldDB" id="A0A1M7EWY1"/>
<dbReference type="GO" id="GO:0006189">
    <property type="term" value="P:'de novo' IMP biosynthetic process"/>
    <property type="evidence" value="ECO:0007669"/>
    <property type="project" value="UniProtKB-UniRule"/>
</dbReference>
<dbReference type="Pfam" id="PF00586">
    <property type="entry name" value="AIRS"/>
    <property type="match status" value="1"/>
</dbReference>
<keyword evidence="17" id="KW-1185">Reference proteome</keyword>
<reference evidence="16 17" key="1">
    <citation type="submission" date="2016-11" db="EMBL/GenBank/DDBJ databases">
        <authorList>
            <person name="Jaros S."/>
            <person name="Januszkiewicz K."/>
            <person name="Wedrychowicz H."/>
        </authorList>
    </citation>
    <scope>NUCLEOTIDE SEQUENCE [LARGE SCALE GENOMIC DNA]</scope>
    <source>
        <strain evidence="16 17">ACAM 12</strain>
    </source>
</reference>
<dbReference type="PANTHER" id="PTHR10520">
    <property type="entry name" value="TRIFUNCTIONAL PURINE BIOSYNTHETIC PROTEIN ADENOSINE-3-RELATED"/>
    <property type="match status" value="1"/>
</dbReference>
<evidence type="ECO:0000256" key="10">
    <source>
        <dbReference type="ARBA" id="ARBA00032931"/>
    </source>
</evidence>
<dbReference type="CDD" id="cd02196">
    <property type="entry name" value="PurM"/>
    <property type="match status" value="1"/>
</dbReference>
<evidence type="ECO:0000259" key="14">
    <source>
        <dbReference type="Pfam" id="PF00586"/>
    </source>
</evidence>
<sequence length="363" mass="38253">MTETSPSQSATASLSYKDAGVDIDAGNALVERIKHVAKSTMRPEVMSGLGGFGALCELPAGYREPVLVTGTDGVGTKLRLAMELGKHDTIGIDLVAMCVNDLIVAGAEPLQFLDYYATGKLDVDIAADVVTGIGTGCRQAGCALVGGETAEMPGMYAGSDYDLAGFCVGVVEKSEILDGRRVGEGDVILGLASSGPHSNGYSLIRKILEVSGASLDTAIDGTTLGDALMAPTRIYVKPLLSLMRDTDIKVHALSHITGGGLLENLSRVLPEHLAAHLDAASWQRPEVFNWLKRHGNVDEIEMHRVLNCGIGMVLVVSSEQAEHAQTYLEAQGEQVYRIGRVAARQHADESVTLDNLAEGGSPA</sequence>
<evidence type="ECO:0000313" key="17">
    <source>
        <dbReference type="Proteomes" id="UP000190911"/>
    </source>
</evidence>
<dbReference type="Gene3D" id="3.90.650.10">
    <property type="entry name" value="PurM-like C-terminal domain"/>
    <property type="match status" value="1"/>
</dbReference>
<dbReference type="PANTHER" id="PTHR10520:SF12">
    <property type="entry name" value="TRIFUNCTIONAL PURINE BIOSYNTHETIC PROTEIN ADENOSINE-3"/>
    <property type="match status" value="1"/>
</dbReference>
<dbReference type="STRING" id="29571.SAMN05878437_0502"/>
<dbReference type="Pfam" id="PF02769">
    <property type="entry name" value="AIRS_C"/>
    <property type="match status" value="1"/>
</dbReference>
<dbReference type="GO" id="GO:0004637">
    <property type="term" value="F:phosphoribosylamine-glycine ligase activity"/>
    <property type="evidence" value="ECO:0007669"/>
    <property type="project" value="TreeGrafter"/>
</dbReference>
<evidence type="ECO:0000256" key="4">
    <source>
        <dbReference type="ARBA" id="ARBA00020367"/>
    </source>
</evidence>
<evidence type="ECO:0000256" key="7">
    <source>
        <dbReference type="ARBA" id="ARBA00022755"/>
    </source>
</evidence>
<dbReference type="SUPFAM" id="SSF55326">
    <property type="entry name" value="PurM N-terminal domain-like"/>
    <property type="match status" value="1"/>
</dbReference>
<evidence type="ECO:0000256" key="11">
    <source>
        <dbReference type="ARBA" id="ARBA00033093"/>
    </source>
</evidence>
<evidence type="ECO:0000313" key="16">
    <source>
        <dbReference type="EMBL" id="SHL96241.1"/>
    </source>
</evidence>
<accession>A0A1M7EWY1</accession>
<dbReference type="OrthoDB" id="9777881at2"/>
<dbReference type="FunFam" id="3.90.650.10:FF:000001">
    <property type="entry name" value="Phosphoribosylformylglycinamidine cyclo-ligase"/>
    <property type="match status" value="1"/>
</dbReference>
<dbReference type="GO" id="GO:0005829">
    <property type="term" value="C:cytosol"/>
    <property type="evidence" value="ECO:0007669"/>
    <property type="project" value="TreeGrafter"/>
</dbReference>
<evidence type="ECO:0000256" key="8">
    <source>
        <dbReference type="ARBA" id="ARBA00022840"/>
    </source>
</evidence>